<accession>A0ABS1BG55</accession>
<keyword evidence="3" id="KW-1185">Reference proteome</keyword>
<dbReference type="Pfam" id="PF08534">
    <property type="entry name" value="Redoxin"/>
    <property type="match status" value="1"/>
</dbReference>
<comment type="caution">
    <text evidence="2">The sequence shown here is derived from an EMBL/GenBank/DDBJ whole genome shotgun (WGS) entry which is preliminary data.</text>
</comment>
<protein>
    <submittedName>
        <fullName evidence="2">TlpA family protein disulfide reductase</fullName>
    </submittedName>
</protein>
<evidence type="ECO:0000259" key="1">
    <source>
        <dbReference type="PROSITE" id="PS51352"/>
    </source>
</evidence>
<dbReference type="CDD" id="cd02966">
    <property type="entry name" value="TlpA_like_family"/>
    <property type="match status" value="1"/>
</dbReference>
<dbReference type="SUPFAM" id="SSF52833">
    <property type="entry name" value="Thioredoxin-like"/>
    <property type="match status" value="1"/>
</dbReference>
<reference evidence="2 3" key="1">
    <citation type="submission" date="2020-12" db="EMBL/GenBank/DDBJ databases">
        <title>Bacterial novel species Pedobacter sp. SD-b isolated from soil.</title>
        <authorList>
            <person name="Jung H.-Y."/>
        </authorList>
    </citation>
    <scope>NUCLEOTIDE SEQUENCE [LARGE SCALE GENOMIC DNA]</scope>
    <source>
        <strain evidence="2 3">SD-b</strain>
    </source>
</reference>
<dbReference type="PANTHER" id="PTHR42852">
    <property type="entry name" value="THIOL:DISULFIDE INTERCHANGE PROTEIN DSBE"/>
    <property type="match status" value="1"/>
</dbReference>
<evidence type="ECO:0000313" key="3">
    <source>
        <dbReference type="Proteomes" id="UP000660024"/>
    </source>
</evidence>
<dbReference type="PANTHER" id="PTHR42852:SF13">
    <property type="entry name" value="PROTEIN DIPZ"/>
    <property type="match status" value="1"/>
</dbReference>
<dbReference type="InterPro" id="IPR013740">
    <property type="entry name" value="Redoxin"/>
</dbReference>
<gene>
    <name evidence="2" type="ORF">I5M32_02540</name>
</gene>
<dbReference type="PROSITE" id="PS51352">
    <property type="entry name" value="THIOREDOXIN_2"/>
    <property type="match status" value="1"/>
</dbReference>
<dbReference type="InterPro" id="IPR050553">
    <property type="entry name" value="Thioredoxin_ResA/DsbE_sf"/>
</dbReference>
<dbReference type="Proteomes" id="UP000660024">
    <property type="component" value="Unassembled WGS sequence"/>
</dbReference>
<name>A0ABS1BG55_9SPHI</name>
<dbReference type="InterPro" id="IPR013766">
    <property type="entry name" value="Thioredoxin_domain"/>
</dbReference>
<organism evidence="2 3">
    <name type="scientific">Pedobacter segetis</name>
    <dbReference type="NCBI Taxonomy" id="2793069"/>
    <lineage>
        <taxon>Bacteria</taxon>
        <taxon>Pseudomonadati</taxon>
        <taxon>Bacteroidota</taxon>
        <taxon>Sphingobacteriia</taxon>
        <taxon>Sphingobacteriales</taxon>
        <taxon>Sphingobacteriaceae</taxon>
        <taxon>Pedobacter</taxon>
    </lineage>
</organism>
<proteinExistence type="predicted"/>
<evidence type="ECO:0000313" key="2">
    <source>
        <dbReference type="EMBL" id="MBK0381827.1"/>
    </source>
</evidence>
<feature type="domain" description="Thioredoxin" evidence="1">
    <location>
        <begin position="1"/>
        <end position="156"/>
    </location>
</feature>
<dbReference type="InterPro" id="IPR036249">
    <property type="entry name" value="Thioredoxin-like_sf"/>
</dbReference>
<dbReference type="EMBL" id="JAEHFY010000003">
    <property type="protein sequence ID" value="MBK0381827.1"/>
    <property type="molecule type" value="Genomic_DNA"/>
</dbReference>
<dbReference type="Gene3D" id="3.40.30.10">
    <property type="entry name" value="Glutaredoxin"/>
    <property type="match status" value="1"/>
</dbReference>
<sequence>MEVGLFQPSVSEGAKTYPVINNNSVAFKSEDGETISLEDLKGKVIFINFWATWCMPCIAEMAAINKMNQHFKNDVNFVVLMVDADSDFKKSIKFMSRKKYDLKVFIPATEIPGVMFQHSLPTTLLINKKGQIVFKHEGAAAFNNRKFLEFVEKQLKE</sequence>